<comment type="caution">
    <text evidence="9">The sequence shown here is derived from an EMBL/GenBank/DDBJ whole genome shotgun (WGS) entry which is preliminary data.</text>
</comment>
<dbReference type="PANTHER" id="PTHR11645">
    <property type="entry name" value="PYRROLINE-5-CARBOXYLATE REDUCTASE"/>
    <property type="match status" value="1"/>
</dbReference>
<dbReference type="Pfam" id="PF03807">
    <property type="entry name" value="F420_oxidored"/>
    <property type="match status" value="1"/>
</dbReference>
<accession>A0A7V8JLP2</accession>
<protein>
    <recommendedName>
        <fullName evidence="4 5">Pyrroline-5-carboxylate reductase</fullName>
        <shortName evidence="4">P5C reductase</shortName>
        <shortName evidence="4">P5CR</shortName>
        <ecNumber evidence="4 5">1.5.1.2</ecNumber>
    </recommendedName>
    <alternativeName>
        <fullName evidence="4">PCA reductase</fullName>
    </alternativeName>
</protein>
<keyword evidence="4" id="KW-0963">Cytoplasm</keyword>
<dbReference type="InterPro" id="IPR036291">
    <property type="entry name" value="NAD(P)-bd_dom_sf"/>
</dbReference>
<evidence type="ECO:0000256" key="1">
    <source>
        <dbReference type="ARBA" id="ARBA00005525"/>
    </source>
</evidence>
<feature type="binding site" evidence="6">
    <location>
        <begin position="10"/>
        <end position="15"/>
    </location>
    <ligand>
        <name>NADP(+)</name>
        <dbReference type="ChEBI" id="CHEBI:58349"/>
    </ligand>
</feature>
<dbReference type="Proteomes" id="UP000487117">
    <property type="component" value="Unassembled WGS sequence"/>
</dbReference>
<evidence type="ECO:0000256" key="6">
    <source>
        <dbReference type="PIRSR" id="PIRSR000193-1"/>
    </source>
</evidence>
<evidence type="ECO:0000259" key="8">
    <source>
        <dbReference type="Pfam" id="PF14748"/>
    </source>
</evidence>
<dbReference type="EC" id="1.5.1.2" evidence="4 5"/>
<feature type="binding site" evidence="6">
    <location>
        <begin position="71"/>
        <end position="74"/>
    </location>
    <ligand>
        <name>NADP(+)</name>
        <dbReference type="ChEBI" id="CHEBI:58349"/>
    </ligand>
</feature>
<dbReference type="HAMAP" id="MF_01925">
    <property type="entry name" value="P5C_reductase"/>
    <property type="match status" value="1"/>
</dbReference>
<dbReference type="InterPro" id="IPR000304">
    <property type="entry name" value="Pyrroline-COOH_reductase"/>
</dbReference>
<reference evidence="10" key="1">
    <citation type="journal article" date="2020" name="MBio">
        <title>Horizontal gene transfer to a defensive symbiont with a reduced genome amongst a multipartite beetle microbiome.</title>
        <authorList>
            <person name="Waterworth S.C."/>
            <person name="Florez L.V."/>
            <person name="Rees E.R."/>
            <person name="Hertweck C."/>
            <person name="Kaltenpoth M."/>
            <person name="Kwan J.C."/>
        </authorList>
    </citation>
    <scope>NUCLEOTIDE SEQUENCE [LARGE SCALE GENOMIC DNA]</scope>
</reference>
<dbReference type="GO" id="GO:0055129">
    <property type="term" value="P:L-proline biosynthetic process"/>
    <property type="evidence" value="ECO:0007669"/>
    <property type="project" value="UniProtKB-UniRule"/>
</dbReference>
<dbReference type="InterPro" id="IPR008927">
    <property type="entry name" value="6-PGluconate_DH-like_C_sf"/>
</dbReference>
<keyword evidence="4" id="KW-0028">Amino-acid biosynthesis</keyword>
<dbReference type="SUPFAM" id="SSF48179">
    <property type="entry name" value="6-phosphogluconate dehydrogenase C-terminal domain-like"/>
    <property type="match status" value="1"/>
</dbReference>
<comment type="function">
    <text evidence="4">Catalyzes the reduction of 1-pyrroline-5-carboxylate (PCA) to L-proline.</text>
</comment>
<evidence type="ECO:0000313" key="9">
    <source>
        <dbReference type="EMBL" id="KAF1014956.1"/>
    </source>
</evidence>
<comment type="subcellular location">
    <subcellularLocation>
        <location evidence="4">Cytoplasm</location>
    </subcellularLocation>
</comment>
<keyword evidence="3 4" id="KW-0560">Oxidoreductase</keyword>
<sequence>MIAAAYIAFIDGGNMARCLLQGLLWQGQDPTQVVVADPLPGIREDLAAELGVQVVEQATQAAQRAPLWVLAVKPQAAEAVCRALATTAAVVQPQVVSIMAGVTHARLQQWLGIDRSVRSMPNQPAAIGAGITALHADGALPAAARAQVEALFRGCGSTLWLGDEAQMDTATAVSSSGPAYLYLLAETLQHAAEARGLPADSSRQLAQQTLLGAARMLKASPATPAQLRAQVTSPGGTTQAALAVLAEGGWPALLDAAVGAAQARAQALAAPLE</sequence>
<dbReference type="AlphaFoldDB" id="A0A7V8JLP2"/>
<comment type="pathway">
    <text evidence="4">Amino-acid biosynthesis; L-proline biosynthesis; L-proline from L-glutamate 5-semialdehyde: step 1/1.</text>
</comment>
<dbReference type="Gene3D" id="3.40.50.720">
    <property type="entry name" value="NAD(P)-binding Rossmann-like Domain"/>
    <property type="match status" value="1"/>
</dbReference>
<proteinExistence type="inferred from homology"/>
<feature type="domain" description="Pyrroline-5-carboxylate reductase dimerisation" evidence="8">
    <location>
        <begin position="164"/>
        <end position="267"/>
    </location>
</feature>
<dbReference type="UniPathway" id="UPA00098">
    <property type="reaction ID" value="UER00361"/>
</dbReference>
<gene>
    <name evidence="4 9" type="primary">proC</name>
    <name evidence="9" type="ORF">GAK31_02443</name>
</gene>
<evidence type="ECO:0000256" key="3">
    <source>
        <dbReference type="ARBA" id="ARBA00023002"/>
    </source>
</evidence>
<evidence type="ECO:0000256" key="5">
    <source>
        <dbReference type="NCBIfam" id="TIGR00112"/>
    </source>
</evidence>
<comment type="catalytic activity">
    <reaction evidence="4">
        <text>L-proline + NADP(+) = (S)-1-pyrroline-5-carboxylate + NADPH + 2 H(+)</text>
        <dbReference type="Rhea" id="RHEA:14109"/>
        <dbReference type="ChEBI" id="CHEBI:15378"/>
        <dbReference type="ChEBI" id="CHEBI:17388"/>
        <dbReference type="ChEBI" id="CHEBI:57783"/>
        <dbReference type="ChEBI" id="CHEBI:58349"/>
        <dbReference type="ChEBI" id="CHEBI:60039"/>
        <dbReference type="EC" id="1.5.1.2"/>
    </reaction>
</comment>
<organism evidence="9 10">
    <name type="scientific">Stenotrophomonas maltophilia</name>
    <name type="common">Pseudomonas maltophilia</name>
    <name type="synonym">Xanthomonas maltophilia</name>
    <dbReference type="NCBI Taxonomy" id="40324"/>
    <lineage>
        <taxon>Bacteria</taxon>
        <taxon>Pseudomonadati</taxon>
        <taxon>Pseudomonadota</taxon>
        <taxon>Gammaproteobacteria</taxon>
        <taxon>Lysobacterales</taxon>
        <taxon>Lysobacteraceae</taxon>
        <taxon>Stenotrophomonas</taxon>
        <taxon>Stenotrophomonas maltophilia group</taxon>
    </lineage>
</organism>
<comment type="similarity">
    <text evidence="1 4">Belongs to the pyrroline-5-carboxylate reductase family.</text>
</comment>
<dbReference type="EMBL" id="WNDS01000003">
    <property type="protein sequence ID" value="KAF1014956.1"/>
    <property type="molecule type" value="Genomic_DNA"/>
</dbReference>
<feature type="domain" description="Pyrroline-5-carboxylate reductase catalytic N-terminal" evidence="7">
    <location>
        <begin position="7"/>
        <end position="101"/>
    </location>
</feature>
<dbReference type="InterPro" id="IPR029036">
    <property type="entry name" value="P5CR_dimer"/>
</dbReference>
<keyword evidence="4" id="KW-0641">Proline biosynthesis</keyword>
<dbReference type="NCBIfam" id="TIGR00112">
    <property type="entry name" value="proC"/>
    <property type="match status" value="1"/>
</dbReference>
<dbReference type="GO" id="GO:0004735">
    <property type="term" value="F:pyrroline-5-carboxylate reductase activity"/>
    <property type="evidence" value="ECO:0007669"/>
    <property type="project" value="UniProtKB-UniRule"/>
</dbReference>
<evidence type="ECO:0000259" key="7">
    <source>
        <dbReference type="Pfam" id="PF03807"/>
    </source>
</evidence>
<evidence type="ECO:0000313" key="10">
    <source>
        <dbReference type="Proteomes" id="UP000487117"/>
    </source>
</evidence>
<dbReference type="Pfam" id="PF14748">
    <property type="entry name" value="P5CR_dimer"/>
    <property type="match status" value="1"/>
</dbReference>
<dbReference type="SUPFAM" id="SSF51735">
    <property type="entry name" value="NAD(P)-binding Rossmann-fold domains"/>
    <property type="match status" value="1"/>
</dbReference>
<evidence type="ECO:0000256" key="2">
    <source>
        <dbReference type="ARBA" id="ARBA00022857"/>
    </source>
</evidence>
<dbReference type="InterPro" id="IPR028939">
    <property type="entry name" value="P5C_Rdtase_cat_N"/>
</dbReference>
<dbReference type="Gene3D" id="1.10.3730.10">
    <property type="entry name" value="ProC C-terminal domain-like"/>
    <property type="match status" value="1"/>
</dbReference>
<keyword evidence="2 4" id="KW-0521">NADP</keyword>
<name>A0A7V8JLP2_STEMA</name>
<dbReference type="PIRSF" id="PIRSF000193">
    <property type="entry name" value="Pyrrol-5-carb_rd"/>
    <property type="match status" value="1"/>
</dbReference>
<dbReference type="FunFam" id="1.10.3730.10:FF:000001">
    <property type="entry name" value="Pyrroline-5-carboxylate reductase"/>
    <property type="match status" value="1"/>
</dbReference>
<evidence type="ECO:0000256" key="4">
    <source>
        <dbReference type="HAMAP-Rule" id="MF_01925"/>
    </source>
</evidence>
<dbReference type="PANTHER" id="PTHR11645:SF0">
    <property type="entry name" value="PYRROLINE-5-CARBOXYLATE REDUCTASE 3"/>
    <property type="match status" value="1"/>
</dbReference>
<dbReference type="GO" id="GO:0005737">
    <property type="term" value="C:cytoplasm"/>
    <property type="evidence" value="ECO:0007669"/>
    <property type="project" value="UniProtKB-SubCell"/>
</dbReference>
<comment type="catalytic activity">
    <reaction evidence="4">
        <text>L-proline + NAD(+) = (S)-1-pyrroline-5-carboxylate + NADH + 2 H(+)</text>
        <dbReference type="Rhea" id="RHEA:14105"/>
        <dbReference type="ChEBI" id="CHEBI:15378"/>
        <dbReference type="ChEBI" id="CHEBI:17388"/>
        <dbReference type="ChEBI" id="CHEBI:57540"/>
        <dbReference type="ChEBI" id="CHEBI:57945"/>
        <dbReference type="ChEBI" id="CHEBI:60039"/>
        <dbReference type="EC" id="1.5.1.2"/>
    </reaction>
</comment>